<dbReference type="Proteomes" id="UP000295689">
    <property type="component" value="Unassembled WGS sequence"/>
</dbReference>
<dbReference type="RefSeq" id="WP_121610591.1">
    <property type="nucleotide sequence ID" value="NZ_CP033044.1"/>
</dbReference>
<feature type="transmembrane region" description="Helical" evidence="1">
    <location>
        <begin position="9"/>
        <end position="26"/>
    </location>
</feature>
<keyword evidence="1" id="KW-0812">Transmembrane</keyword>
<keyword evidence="3" id="KW-1185">Reference proteome</keyword>
<evidence type="ECO:0000313" key="2">
    <source>
        <dbReference type="EMBL" id="TCN24099.1"/>
    </source>
</evidence>
<gene>
    <name evidence="2" type="ORF">EV146_108209</name>
</gene>
<proteinExistence type="predicted"/>
<protein>
    <submittedName>
        <fullName evidence="2">Uncharacterized protein</fullName>
    </submittedName>
</protein>
<dbReference type="AlphaFoldDB" id="A0A4R2BE17"/>
<keyword evidence="1" id="KW-0472">Membrane</keyword>
<sequence length="70" mass="8051">MDLARIKKVITSFGVLSTLSSLYAIWFYSNSPMINKLIISLIFIVVVPVGLSLFYLFIKFLLSKYEVTRK</sequence>
<evidence type="ECO:0000256" key="1">
    <source>
        <dbReference type="SAM" id="Phobius"/>
    </source>
</evidence>
<reference evidence="2 3" key="1">
    <citation type="journal article" date="2015" name="Stand. Genomic Sci.">
        <title>Genomic Encyclopedia of Bacterial and Archaeal Type Strains, Phase III: the genomes of soil and plant-associated and newly described type strains.</title>
        <authorList>
            <person name="Whitman W.B."/>
            <person name="Woyke T."/>
            <person name="Klenk H.P."/>
            <person name="Zhou Y."/>
            <person name="Lilburn T.G."/>
            <person name="Beck B.J."/>
            <person name="De Vos P."/>
            <person name="Vandamme P."/>
            <person name="Eisen J.A."/>
            <person name="Garrity G."/>
            <person name="Hugenholtz P."/>
            <person name="Kyrpides N.C."/>
        </authorList>
    </citation>
    <scope>NUCLEOTIDE SEQUENCE [LARGE SCALE GENOMIC DNA]</scope>
    <source>
        <strain evidence="2 3">CV53</strain>
    </source>
</reference>
<organism evidence="2 3">
    <name type="scientific">Mesobacillus foraminis</name>
    <dbReference type="NCBI Taxonomy" id="279826"/>
    <lineage>
        <taxon>Bacteria</taxon>
        <taxon>Bacillati</taxon>
        <taxon>Bacillota</taxon>
        <taxon>Bacilli</taxon>
        <taxon>Bacillales</taxon>
        <taxon>Bacillaceae</taxon>
        <taxon>Mesobacillus</taxon>
    </lineage>
</organism>
<dbReference type="EMBL" id="SLVV01000008">
    <property type="protein sequence ID" value="TCN24099.1"/>
    <property type="molecule type" value="Genomic_DNA"/>
</dbReference>
<feature type="transmembrane region" description="Helical" evidence="1">
    <location>
        <begin position="38"/>
        <end position="62"/>
    </location>
</feature>
<keyword evidence="1" id="KW-1133">Transmembrane helix</keyword>
<accession>A0A4R2BE17</accession>
<name>A0A4R2BE17_9BACI</name>
<evidence type="ECO:0000313" key="3">
    <source>
        <dbReference type="Proteomes" id="UP000295689"/>
    </source>
</evidence>
<comment type="caution">
    <text evidence="2">The sequence shown here is derived from an EMBL/GenBank/DDBJ whole genome shotgun (WGS) entry which is preliminary data.</text>
</comment>